<feature type="domain" description="HAM1-like N-terminal" evidence="2">
    <location>
        <begin position="41"/>
        <end position="209"/>
    </location>
</feature>
<name>A0AAD6TQE6_9AGAR</name>
<proteinExistence type="predicted"/>
<dbReference type="PANTHER" id="PTHR31138:SF1">
    <property type="entry name" value="PDZ DOMAIN-CONTAINING PROTEIN"/>
    <property type="match status" value="1"/>
</dbReference>
<sequence length="821" mass="89061">MGGFWSCCKRDKSADKEPLLPKSPPNDQPPHSVFDKLADFVGAINSGKIPSQDQVAGLLQHALRSEFLRDPGHTLPTRGGALSQRGIVLMLETRGLVDALLRVGLEKNYDNKVQELIYRSVESRGVPMKISGELVDGAPVNIDDANDFIDSLKTLAQLTVTSSAFRMLVSDILATTREIVAESASEIGEIASQVQAAATDIAKTAELDNLTVDGLKGKAEESYLGIHNSVGHAQRNIGTLGDESSERARDLVVGRVQEIVIQAQKSPEHQAAIRTILSILNKYSGKLTSLATVDAQVEVSPPFHDAVVDFKILLERLASGRSLDPLLRAFRAAVADIIDSSDETSQDVRQYLGALGRWFERALAEPQFAASRLGARTAEELYDTGRLLLASEANAQWAQDVRALAGEAQLFVQALESDTATQRLVTSIHRVLGALRALAQDAVFSGARAQRNWRQELIKDVLGWFLPRVLRSVRALPMPRVEFQNSTLDVALDALLLTSASTSVSFAPDHIWAQNWSEIKVDMAADTAPETSSRTRIHIDGMRCAAHGFGYYFRYKGLLGYSDEGLLDVDVGHPGAVGQGLTVDLELETTQEERDTPGAPLFRLVDVNVAVPGLAFTIKHSKHWILNNAVLQPLAAPVVRLVLKSVLEQQIRTGVERADRVVSAIAEEAERINARKRAPGESPSMEDYWRATFLTAPAFFEKRKSGAVVETHTAPTFKGIIQTTTTLSEDPSTSSPPEQTILAVGGGAQLFPNKGGPYGADEVTTGEIAREAVGEIQDAVERSVGKTREVVETVEVLVILNRDLQFGSGHATSASVDIQSF</sequence>
<dbReference type="AlphaFoldDB" id="A0AAD6TQE6"/>
<dbReference type="InterPro" id="IPR045967">
    <property type="entry name" value="HAM1-like_N"/>
</dbReference>
<reference evidence="3" key="1">
    <citation type="submission" date="2023-03" db="EMBL/GenBank/DDBJ databases">
        <title>Massive genome expansion in bonnet fungi (Mycena s.s.) driven by repeated elements and novel gene families across ecological guilds.</title>
        <authorList>
            <consortium name="Lawrence Berkeley National Laboratory"/>
            <person name="Harder C.B."/>
            <person name="Miyauchi S."/>
            <person name="Viragh M."/>
            <person name="Kuo A."/>
            <person name="Thoen E."/>
            <person name="Andreopoulos B."/>
            <person name="Lu D."/>
            <person name="Skrede I."/>
            <person name="Drula E."/>
            <person name="Henrissat B."/>
            <person name="Morin E."/>
            <person name="Kohler A."/>
            <person name="Barry K."/>
            <person name="LaButti K."/>
            <person name="Morin E."/>
            <person name="Salamov A."/>
            <person name="Lipzen A."/>
            <person name="Mereny Z."/>
            <person name="Hegedus B."/>
            <person name="Baldrian P."/>
            <person name="Stursova M."/>
            <person name="Weitz H."/>
            <person name="Taylor A."/>
            <person name="Grigoriev I.V."/>
            <person name="Nagy L.G."/>
            <person name="Martin F."/>
            <person name="Kauserud H."/>
        </authorList>
    </citation>
    <scope>NUCLEOTIDE SEQUENCE</scope>
    <source>
        <strain evidence="3">CBHHK173m</strain>
    </source>
</reference>
<dbReference type="PANTHER" id="PTHR31138">
    <property type="entry name" value="CHROMOSOME 19, WHOLE GENOME SHOTGUN SEQUENCE"/>
    <property type="match status" value="1"/>
</dbReference>
<feature type="domain" description="HAM1-like C-terminal" evidence="1">
    <location>
        <begin position="610"/>
        <end position="707"/>
    </location>
</feature>
<organism evidence="3 4">
    <name type="scientific">Mycena belliarum</name>
    <dbReference type="NCBI Taxonomy" id="1033014"/>
    <lineage>
        <taxon>Eukaryota</taxon>
        <taxon>Fungi</taxon>
        <taxon>Dikarya</taxon>
        <taxon>Basidiomycota</taxon>
        <taxon>Agaricomycotina</taxon>
        <taxon>Agaricomycetes</taxon>
        <taxon>Agaricomycetidae</taxon>
        <taxon>Agaricales</taxon>
        <taxon>Marasmiineae</taxon>
        <taxon>Mycenaceae</taxon>
        <taxon>Mycena</taxon>
    </lineage>
</organism>
<dbReference type="Pfam" id="PF14613">
    <property type="entry name" value="HAM1_C"/>
    <property type="match status" value="1"/>
</dbReference>
<dbReference type="InterPro" id="IPR027842">
    <property type="entry name" value="HAM1-like_C"/>
</dbReference>
<evidence type="ECO:0000313" key="3">
    <source>
        <dbReference type="EMBL" id="KAJ7076086.1"/>
    </source>
</evidence>
<protein>
    <submittedName>
        <fullName evidence="3">Uncharacterized protein</fullName>
    </submittedName>
</protein>
<dbReference type="Proteomes" id="UP001222325">
    <property type="component" value="Unassembled WGS sequence"/>
</dbReference>
<accession>A0AAD6TQE6</accession>
<keyword evidence="4" id="KW-1185">Reference proteome</keyword>
<feature type="domain" description="HAM1-like N-terminal" evidence="2">
    <location>
        <begin position="234"/>
        <end position="593"/>
    </location>
</feature>
<evidence type="ECO:0000313" key="4">
    <source>
        <dbReference type="Proteomes" id="UP001222325"/>
    </source>
</evidence>
<gene>
    <name evidence="3" type="ORF">B0H15DRAFT_955917</name>
</gene>
<comment type="caution">
    <text evidence="3">The sequence shown here is derived from an EMBL/GenBank/DDBJ whole genome shotgun (WGS) entry which is preliminary data.</text>
</comment>
<dbReference type="EMBL" id="JARJCN010000085">
    <property type="protein sequence ID" value="KAJ7076086.1"/>
    <property type="molecule type" value="Genomic_DNA"/>
</dbReference>
<evidence type="ECO:0000259" key="1">
    <source>
        <dbReference type="Pfam" id="PF14613"/>
    </source>
</evidence>
<evidence type="ECO:0000259" key="2">
    <source>
        <dbReference type="Pfam" id="PF19343"/>
    </source>
</evidence>
<dbReference type="Pfam" id="PF19343">
    <property type="entry name" value="HAM1_N"/>
    <property type="match status" value="2"/>
</dbReference>